<evidence type="ECO:0000313" key="2">
    <source>
        <dbReference type="Proteomes" id="UP000267945"/>
    </source>
</evidence>
<dbReference type="EMBL" id="CP019581">
    <property type="protein sequence ID" value="AZK90978.1"/>
    <property type="molecule type" value="Genomic_DNA"/>
</dbReference>
<gene>
    <name evidence="1" type="ORF">LH5_00718</name>
</gene>
<protein>
    <recommendedName>
        <fullName evidence="3">Transposase</fullName>
    </recommendedName>
</protein>
<evidence type="ECO:0000313" key="1">
    <source>
        <dbReference type="EMBL" id="AZK90978.1"/>
    </source>
</evidence>
<evidence type="ECO:0008006" key="3">
    <source>
        <dbReference type="Google" id="ProtNLM"/>
    </source>
</evidence>
<accession>A0A3S8SAT2</accession>
<sequence>MKSITQFNQEKDTKSLISSFTKLIGLGDLSKKVNFKRHSLVSLLMVITWMIKARFARKSLYRCQRAKNFAAKTGRNVLNDGRINWQKLVCLAAVKLISVLKPAIDRRRRLALIVDDTLMARPCSKKTELLAKVYDHMTSMNF</sequence>
<dbReference type="Proteomes" id="UP000267945">
    <property type="component" value="Chromosome"/>
</dbReference>
<reference evidence="1 2" key="1">
    <citation type="submission" date="2017-02" db="EMBL/GenBank/DDBJ databases">
        <title>Complete genome sequence of Lactobacillus helveticus.</title>
        <authorList>
            <person name="Kim J.F."/>
            <person name="Chung Y."/>
            <person name="Kwak M."/>
        </authorList>
    </citation>
    <scope>NUCLEOTIDE SEQUENCE [LARGE SCALE GENOMIC DNA]</scope>
    <source>
        <strain evidence="1 2">LH5</strain>
    </source>
</reference>
<name>A0A3S8SAT2_LACHE</name>
<dbReference type="AlphaFoldDB" id="A0A3S8SAT2"/>
<organism evidence="1 2">
    <name type="scientific">Lactobacillus helveticus</name>
    <name type="common">Lactobacillus suntoryeus</name>
    <dbReference type="NCBI Taxonomy" id="1587"/>
    <lineage>
        <taxon>Bacteria</taxon>
        <taxon>Bacillati</taxon>
        <taxon>Bacillota</taxon>
        <taxon>Bacilli</taxon>
        <taxon>Lactobacillales</taxon>
        <taxon>Lactobacillaceae</taxon>
        <taxon>Lactobacillus</taxon>
    </lineage>
</organism>
<proteinExistence type="predicted"/>